<dbReference type="GO" id="GO:0017111">
    <property type="term" value="F:ribonucleoside triphosphate phosphatase activity"/>
    <property type="evidence" value="ECO:0007669"/>
    <property type="project" value="InterPro"/>
</dbReference>
<dbReference type="AlphaFoldDB" id="A0A7R6SV08"/>
<evidence type="ECO:0000256" key="9">
    <source>
        <dbReference type="ARBA" id="ARBA00052017"/>
    </source>
</evidence>
<evidence type="ECO:0000256" key="8">
    <source>
        <dbReference type="ARBA" id="ARBA00051875"/>
    </source>
</evidence>
<evidence type="ECO:0000256" key="6">
    <source>
        <dbReference type="ARBA" id="ARBA00022842"/>
    </source>
</evidence>
<name>A0A7R6SV08_9GAMM</name>
<dbReference type="GO" id="GO:0009117">
    <property type="term" value="P:nucleotide metabolic process"/>
    <property type="evidence" value="ECO:0007669"/>
    <property type="project" value="UniProtKB-KW"/>
</dbReference>
<evidence type="ECO:0000256" key="5">
    <source>
        <dbReference type="ARBA" id="ARBA00022801"/>
    </source>
</evidence>
<evidence type="ECO:0000256" key="2">
    <source>
        <dbReference type="ARBA" id="ARBA00011738"/>
    </source>
</evidence>
<feature type="binding site" evidence="10">
    <location>
        <position position="71"/>
    </location>
    <ligand>
        <name>substrate</name>
    </ligand>
</feature>
<comment type="subunit">
    <text evidence="2 10">Homodimer.</text>
</comment>
<dbReference type="GO" id="GO:0009146">
    <property type="term" value="P:purine nucleoside triphosphate catabolic process"/>
    <property type="evidence" value="ECO:0007669"/>
    <property type="project" value="UniProtKB-UniRule"/>
</dbReference>
<dbReference type="GO" id="GO:0036222">
    <property type="term" value="F:XTP diphosphatase activity"/>
    <property type="evidence" value="ECO:0007669"/>
    <property type="project" value="UniProtKB-UniRule"/>
</dbReference>
<feature type="binding site" evidence="10">
    <location>
        <position position="178"/>
    </location>
    <ligand>
        <name>substrate</name>
    </ligand>
</feature>
<comment type="cofactor">
    <cofactor evidence="10">
        <name>Mg(2+)</name>
        <dbReference type="ChEBI" id="CHEBI:18420"/>
    </cofactor>
    <text evidence="10">Binds 1 Mg(2+) ion per subunit.</text>
</comment>
<reference evidence="12 13" key="1">
    <citation type="journal article" date="2008" name="Int. J. Syst. Evol. Microbiol.">
        <title>Neptunomonas japonica sp. nov., an Osedax japonicus symbiont-like bacterium isolated from sediment adjacent to sperm whale carcasses off Kagoshima, Japan.</title>
        <authorList>
            <person name="Miyazaki M."/>
            <person name="Nogi Y."/>
            <person name="Fujiwara Y."/>
            <person name="Kawato M."/>
            <person name="Kubokawa K."/>
            <person name="Horikoshi K."/>
        </authorList>
    </citation>
    <scope>NUCLEOTIDE SEQUENCE [LARGE SCALE GENOMIC DNA]</scope>
    <source>
        <strain evidence="12 13">JAMM 1380</strain>
    </source>
</reference>
<dbReference type="GO" id="GO:0005829">
    <property type="term" value="C:cytosol"/>
    <property type="evidence" value="ECO:0007669"/>
    <property type="project" value="TreeGrafter"/>
</dbReference>
<dbReference type="CDD" id="cd00515">
    <property type="entry name" value="HAM1"/>
    <property type="match status" value="1"/>
</dbReference>
<evidence type="ECO:0000256" key="4">
    <source>
        <dbReference type="ARBA" id="ARBA00022741"/>
    </source>
</evidence>
<proteinExistence type="inferred from homology"/>
<comment type="similarity">
    <text evidence="1 10 11">Belongs to the HAM1 NTPase family.</text>
</comment>
<keyword evidence="6 10" id="KW-0460">Magnesium</keyword>
<dbReference type="EMBL" id="AP014546">
    <property type="protein sequence ID" value="BBB28230.1"/>
    <property type="molecule type" value="Genomic_DNA"/>
</dbReference>
<dbReference type="Pfam" id="PF01725">
    <property type="entry name" value="Ham1p_like"/>
    <property type="match status" value="1"/>
</dbReference>
<dbReference type="NCBIfam" id="TIGR00042">
    <property type="entry name" value="RdgB/HAM1 family non-canonical purine NTP pyrophosphatase"/>
    <property type="match status" value="1"/>
</dbReference>
<dbReference type="Proteomes" id="UP000595332">
    <property type="component" value="Chromosome"/>
</dbReference>
<dbReference type="Gene3D" id="3.90.950.10">
    <property type="match status" value="1"/>
</dbReference>
<evidence type="ECO:0000256" key="10">
    <source>
        <dbReference type="HAMAP-Rule" id="MF_01405"/>
    </source>
</evidence>
<dbReference type="GO" id="GO:0035870">
    <property type="term" value="F:dITP diphosphatase activity"/>
    <property type="evidence" value="ECO:0007669"/>
    <property type="project" value="UniProtKB-UniRule"/>
</dbReference>
<evidence type="ECO:0000256" key="3">
    <source>
        <dbReference type="ARBA" id="ARBA00022723"/>
    </source>
</evidence>
<protein>
    <recommendedName>
        <fullName evidence="10">dITP/XTP pyrophosphatase</fullName>
        <ecNumber evidence="10">3.6.1.66</ecNumber>
    </recommendedName>
    <alternativeName>
        <fullName evidence="10">Non-canonical purine NTP pyrophosphatase</fullName>
    </alternativeName>
    <alternativeName>
        <fullName evidence="10">Non-standard purine NTP pyrophosphatase</fullName>
    </alternativeName>
    <alternativeName>
        <fullName evidence="10">Nucleoside-triphosphate diphosphatase</fullName>
    </alternativeName>
    <alternativeName>
        <fullName evidence="10">Nucleoside-triphosphate pyrophosphatase</fullName>
        <shortName evidence="10">NTPase</shortName>
    </alternativeName>
</protein>
<sequence>MTQTIVLASGNKGKLKEFNETLQQFSVSVLPQSHFNVEDADETGLTFVENAIIKARHACEITGLPALADDSGLEVDALQGAPGIYSARFAGAGKGDADNSQKLLESMQDVPDSERSARYRCVLVYMRHAKDPMPLICQGTLEGSIAHAPRGEFGFGYDPLFLVNNTDKTAAELTPEVKHSISHRGQAVQLFLEQISGYLSNDTSQ</sequence>
<feature type="binding site" evidence="10">
    <location>
        <position position="70"/>
    </location>
    <ligand>
        <name>Mg(2+)</name>
        <dbReference type="ChEBI" id="CHEBI:18420"/>
    </ligand>
</feature>
<organism evidence="12 13">
    <name type="scientific">Neptunomonas japonica JAMM 1380</name>
    <dbReference type="NCBI Taxonomy" id="1441457"/>
    <lineage>
        <taxon>Bacteria</taxon>
        <taxon>Pseudomonadati</taxon>
        <taxon>Pseudomonadota</taxon>
        <taxon>Gammaproteobacteria</taxon>
        <taxon>Oceanospirillales</taxon>
        <taxon>Oceanospirillaceae</taxon>
        <taxon>Neptunomonas</taxon>
    </lineage>
</organism>
<dbReference type="InterPro" id="IPR029001">
    <property type="entry name" value="ITPase-like_fam"/>
</dbReference>
<feature type="binding site" evidence="10">
    <location>
        <begin position="9"/>
        <end position="14"/>
    </location>
    <ligand>
        <name>substrate</name>
    </ligand>
</feature>
<gene>
    <name evidence="12" type="primary">rdgB</name>
    <name evidence="12" type="ORF">NEJAP_0272</name>
</gene>
<dbReference type="FunFam" id="3.90.950.10:FF:000001">
    <property type="entry name" value="dITP/XTP pyrophosphatase"/>
    <property type="match status" value="1"/>
</dbReference>
<keyword evidence="7 10" id="KW-0546">Nucleotide metabolism</keyword>
<dbReference type="InterPro" id="IPR002637">
    <property type="entry name" value="RdgB/HAM1"/>
</dbReference>
<dbReference type="RefSeq" id="WP_201348954.1">
    <property type="nucleotide sequence ID" value="NZ_AP014546.1"/>
</dbReference>
<dbReference type="EC" id="3.6.1.66" evidence="10"/>
<comment type="catalytic activity">
    <reaction evidence="8 10">
        <text>dITP + H2O = dIMP + diphosphate + H(+)</text>
        <dbReference type="Rhea" id="RHEA:28342"/>
        <dbReference type="ChEBI" id="CHEBI:15377"/>
        <dbReference type="ChEBI" id="CHEBI:15378"/>
        <dbReference type="ChEBI" id="CHEBI:33019"/>
        <dbReference type="ChEBI" id="CHEBI:61194"/>
        <dbReference type="ChEBI" id="CHEBI:61382"/>
        <dbReference type="EC" id="3.6.1.66"/>
    </reaction>
</comment>
<feature type="binding site" evidence="10">
    <location>
        <position position="41"/>
    </location>
    <ligand>
        <name>Mg(2+)</name>
        <dbReference type="ChEBI" id="CHEBI:18420"/>
    </ligand>
</feature>
<comment type="catalytic activity">
    <reaction evidence="9 10">
        <text>XTP + H2O = XMP + diphosphate + H(+)</text>
        <dbReference type="Rhea" id="RHEA:28610"/>
        <dbReference type="ChEBI" id="CHEBI:15377"/>
        <dbReference type="ChEBI" id="CHEBI:15378"/>
        <dbReference type="ChEBI" id="CHEBI:33019"/>
        <dbReference type="ChEBI" id="CHEBI:57464"/>
        <dbReference type="ChEBI" id="CHEBI:61314"/>
        <dbReference type="EC" id="3.6.1.66"/>
    </reaction>
</comment>
<comment type="function">
    <text evidence="10">Pyrophosphatase that catalyzes the hydrolysis of nucleoside triphosphates to their monophosphate derivatives, with a high preference for the non-canonical purine nucleotides XTP (xanthosine triphosphate), dITP (deoxyinosine triphosphate) and ITP. Seems to function as a house-cleaning enzyme that removes non-canonical purine nucleotides from the nucleotide pool, thus preventing their incorporation into DNA/RNA and avoiding chromosomal lesions.</text>
</comment>
<dbReference type="KEGG" id="njp:NEJAP_0272"/>
<evidence type="ECO:0000313" key="13">
    <source>
        <dbReference type="Proteomes" id="UP000595332"/>
    </source>
</evidence>
<keyword evidence="13" id="KW-1185">Reference proteome</keyword>
<comment type="catalytic activity">
    <reaction evidence="10">
        <text>ITP + H2O = IMP + diphosphate + H(+)</text>
        <dbReference type="Rhea" id="RHEA:29399"/>
        <dbReference type="ChEBI" id="CHEBI:15377"/>
        <dbReference type="ChEBI" id="CHEBI:15378"/>
        <dbReference type="ChEBI" id="CHEBI:33019"/>
        <dbReference type="ChEBI" id="CHEBI:58053"/>
        <dbReference type="ChEBI" id="CHEBI:61402"/>
        <dbReference type="EC" id="3.6.1.66"/>
    </reaction>
</comment>
<accession>A0A7R6SV08</accession>
<evidence type="ECO:0000256" key="11">
    <source>
        <dbReference type="RuleBase" id="RU003781"/>
    </source>
</evidence>
<feature type="binding site" evidence="10">
    <location>
        <begin position="183"/>
        <end position="184"/>
    </location>
    <ligand>
        <name>substrate</name>
    </ligand>
</feature>
<dbReference type="PANTHER" id="PTHR11067:SF9">
    <property type="entry name" value="INOSINE TRIPHOSPHATE PYROPHOSPHATASE"/>
    <property type="match status" value="1"/>
</dbReference>
<dbReference type="GO" id="GO:0036220">
    <property type="term" value="F:ITP diphosphatase activity"/>
    <property type="evidence" value="ECO:0007669"/>
    <property type="project" value="UniProtKB-UniRule"/>
</dbReference>
<evidence type="ECO:0000313" key="12">
    <source>
        <dbReference type="EMBL" id="BBB28230.1"/>
    </source>
</evidence>
<feature type="binding site" evidence="10">
    <location>
        <begin position="155"/>
        <end position="158"/>
    </location>
    <ligand>
        <name>substrate</name>
    </ligand>
</feature>
<keyword evidence="5 10" id="KW-0378">Hydrolase</keyword>
<dbReference type="GO" id="GO:0000166">
    <property type="term" value="F:nucleotide binding"/>
    <property type="evidence" value="ECO:0007669"/>
    <property type="project" value="UniProtKB-KW"/>
</dbReference>
<keyword evidence="4 10" id="KW-0547">Nucleotide-binding</keyword>
<dbReference type="HAMAP" id="MF_01405">
    <property type="entry name" value="Non_canon_purine_NTPase"/>
    <property type="match status" value="1"/>
</dbReference>
<dbReference type="InterPro" id="IPR020922">
    <property type="entry name" value="dITP/XTP_pyrophosphatase"/>
</dbReference>
<evidence type="ECO:0000256" key="1">
    <source>
        <dbReference type="ARBA" id="ARBA00008023"/>
    </source>
</evidence>
<dbReference type="SUPFAM" id="SSF52972">
    <property type="entry name" value="ITPase-like"/>
    <property type="match status" value="1"/>
</dbReference>
<keyword evidence="3 10" id="KW-0479">Metal-binding</keyword>
<dbReference type="GO" id="GO:0046872">
    <property type="term" value="F:metal ion binding"/>
    <property type="evidence" value="ECO:0007669"/>
    <property type="project" value="UniProtKB-KW"/>
</dbReference>
<feature type="active site" description="Proton acceptor" evidence="10">
    <location>
        <position position="70"/>
    </location>
</feature>
<dbReference type="PANTHER" id="PTHR11067">
    <property type="entry name" value="INOSINE TRIPHOSPHATE PYROPHOSPHATASE/HAM1 PROTEIN"/>
    <property type="match status" value="1"/>
</dbReference>
<evidence type="ECO:0000256" key="7">
    <source>
        <dbReference type="ARBA" id="ARBA00023080"/>
    </source>
</evidence>